<keyword evidence="3" id="KW-1185">Reference proteome</keyword>
<proteinExistence type="predicted"/>
<name>A0ABQ1G8L6_9GAMM</name>
<evidence type="ECO:0000313" key="2">
    <source>
        <dbReference type="EMBL" id="GGA38713.1"/>
    </source>
</evidence>
<protein>
    <recommendedName>
        <fullName evidence="4">DUF4124 domain-containing protein</fullName>
    </recommendedName>
</protein>
<evidence type="ECO:0008006" key="4">
    <source>
        <dbReference type="Google" id="ProtNLM"/>
    </source>
</evidence>
<organism evidence="2 3">
    <name type="scientific">Dyella nitratireducens</name>
    <dbReference type="NCBI Taxonomy" id="1849580"/>
    <lineage>
        <taxon>Bacteria</taxon>
        <taxon>Pseudomonadati</taxon>
        <taxon>Pseudomonadota</taxon>
        <taxon>Gammaproteobacteria</taxon>
        <taxon>Lysobacterales</taxon>
        <taxon>Rhodanobacteraceae</taxon>
        <taxon>Dyella</taxon>
    </lineage>
</organism>
<accession>A0ABQ1G8L6</accession>
<dbReference type="EMBL" id="BMJA01000002">
    <property type="protein sequence ID" value="GGA38713.1"/>
    <property type="molecule type" value="Genomic_DNA"/>
</dbReference>
<evidence type="ECO:0000256" key="1">
    <source>
        <dbReference type="SAM" id="MobiDB-lite"/>
    </source>
</evidence>
<reference evidence="3" key="1">
    <citation type="journal article" date="2019" name="Int. J. Syst. Evol. Microbiol.">
        <title>The Global Catalogue of Microorganisms (GCM) 10K type strain sequencing project: providing services to taxonomists for standard genome sequencing and annotation.</title>
        <authorList>
            <consortium name="The Broad Institute Genomics Platform"/>
            <consortium name="The Broad Institute Genome Sequencing Center for Infectious Disease"/>
            <person name="Wu L."/>
            <person name="Ma J."/>
        </authorList>
    </citation>
    <scope>NUCLEOTIDE SEQUENCE [LARGE SCALE GENOMIC DNA]</scope>
    <source>
        <strain evidence="3">CGMCC 1.15439</strain>
    </source>
</reference>
<gene>
    <name evidence="2" type="ORF">GCM10010981_29970</name>
</gene>
<dbReference type="Proteomes" id="UP000620046">
    <property type="component" value="Unassembled WGS sequence"/>
</dbReference>
<comment type="caution">
    <text evidence="2">The sequence shown here is derived from an EMBL/GenBank/DDBJ whole genome shotgun (WGS) entry which is preliminary data.</text>
</comment>
<evidence type="ECO:0000313" key="3">
    <source>
        <dbReference type="Proteomes" id="UP000620046"/>
    </source>
</evidence>
<sequence>MGLALAIAAMSPVPAVTQGTAIYHCKANDQTVFQDHPCAGTVAETPPSPASKQVFDEAALEHKLDRLQALGVGLIQPSPPSAQQSSPEREPLYPAGSKPTRRMTWGEYQQMQQAWTARLTAQAEHNNAVAAAKLSQDEEHMQQRCGEKLSDLPNVGMSDDAFRLCTALARYGHITQIVVSDEDGMPLRLYVFPTEKIHRVYSINGVVTAVKP</sequence>
<feature type="region of interest" description="Disordered" evidence="1">
    <location>
        <begin position="74"/>
        <end position="96"/>
    </location>
</feature>